<dbReference type="GO" id="GO:0006260">
    <property type="term" value="P:DNA replication"/>
    <property type="evidence" value="ECO:0007669"/>
    <property type="project" value="UniProtKB-KW"/>
</dbReference>
<evidence type="ECO:0000313" key="19">
    <source>
        <dbReference type="Proteomes" id="UP000325788"/>
    </source>
</evidence>
<evidence type="ECO:0000256" key="3">
    <source>
        <dbReference type="ARBA" id="ARBA00022457"/>
    </source>
</evidence>
<dbReference type="InterPro" id="IPR000086">
    <property type="entry name" value="NUDIX_hydrolase_dom"/>
</dbReference>
<dbReference type="PANTHER" id="PTHR47707:SF1">
    <property type="entry name" value="NUDIX HYDROLASE FAMILY PROTEIN"/>
    <property type="match status" value="1"/>
</dbReference>
<keyword evidence="7" id="KW-0378">Hydrolase</keyword>
<evidence type="ECO:0000256" key="11">
    <source>
        <dbReference type="ARBA" id="ARBA00036904"/>
    </source>
</evidence>
<evidence type="ECO:0000256" key="4">
    <source>
        <dbReference type="ARBA" id="ARBA00022705"/>
    </source>
</evidence>
<dbReference type="GO" id="GO:0008413">
    <property type="term" value="F:8-oxo-7,8-dihydroguanosine triphosphate pyrophosphatase activity"/>
    <property type="evidence" value="ECO:0007669"/>
    <property type="project" value="TreeGrafter"/>
</dbReference>
<dbReference type="CDD" id="cd00564">
    <property type="entry name" value="TMP_TenI"/>
    <property type="match status" value="1"/>
</dbReference>
<dbReference type="InterPro" id="IPR015797">
    <property type="entry name" value="NUDIX_hydrolase-like_dom_sf"/>
</dbReference>
<comment type="similarity">
    <text evidence="2">Belongs to the Nudix hydrolase family.</text>
</comment>
<dbReference type="CDD" id="cd03425">
    <property type="entry name" value="NUDIX_MutT_NudA_like"/>
    <property type="match status" value="1"/>
</dbReference>
<dbReference type="SUPFAM" id="SSF55811">
    <property type="entry name" value="Nudix"/>
    <property type="match status" value="1"/>
</dbReference>
<sequence>MFKPNIHVAIALLLHQNKILVGWRSAEQHQGNKHEFPGGKVEANETPLEACRREVFEEVGVGLNGWHMFDVICHEYDDVVVNLHLFHAIVPEALLNEIQQPWTWYSRAELLSLNFPKANFSILQRLYWPNQIKISEHLNDLEQLKPQQLLYWRVEHTAADLEDLEQLSEQQAGHLIVNVQAWQKLTLPMQKKVAAIHLKQHQLMTVKRGELPAGFRFIAACHDAVAMKHAQNIGCDAIILSPVLATATHPDVEPLGWARFQEYAQQVDIPVFALGGMHVELLQQAQSHHAYGIAGIRYL</sequence>
<evidence type="ECO:0000256" key="6">
    <source>
        <dbReference type="ARBA" id="ARBA00022763"/>
    </source>
</evidence>
<dbReference type="InterPro" id="IPR047127">
    <property type="entry name" value="MutT-like"/>
</dbReference>
<keyword evidence="3" id="KW-0515">Mutator protein</keyword>
<gene>
    <name evidence="18" type="ORF">F4W09_04020</name>
</gene>
<evidence type="ECO:0000256" key="9">
    <source>
        <dbReference type="ARBA" id="ARBA00023204"/>
    </source>
</evidence>
<comment type="catalytic activity">
    <reaction evidence="10">
        <text>8-oxo-dGTP + H2O = 8-oxo-dGMP + diphosphate + H(+)</text>
        <dbReference type="Rhea" id="RHEA:31575"/>
        <dbReference type="ChEBI" id="CHEBI:15377"/>
        <dbReference type="ChEBI" id="CHEBI:15378"/>
        <dbReference type="ChEBI" id="CHEBI:33019"/>
        <dbReference type="ChEBI" id="CHEBI:63224"/>
        <dbReference type="ChEBI" id="CHEBI:77896"/>
        <dbReference type="EC" id="3.6.1.55"/>
    </reaction>
</comment>
<evidence type="ECO:0000256" key="10">
    <source>
        <dbReference type="ARBA" id="ARBA00035861"/>
    </source>
</evidence>
<keyword evidence="9" id="KW-0234">DNA repair</keyword>
<evidence type="ECO:0000256" key="1">
    <source>
        <dbReference type="ARBA" id="ARBA00001946"/>
    </source>
</evidence>
<dbReference type="Pfam" id="PF00293">
    <property type="entry name" value="NUDIX"/>
    <property type="match status" value="1"/>
</dbReference>
<dbReference type="GO" id="GO:0046872">
    <property type="term" value="F:metal ion binding"/>
    <property type="evidence" value="ECO:0007669"/>
    <property type="project" value="UniProtKB-KW"/>
</dbReference>
<evidence type="ECO:0000256" key="15">
    <source>
        <dbReference type="ARBA" id="ARBA00041979"/>
    </source>
</evidence>
<dbReference type="InterPro" id="IPR013785">
    <property type="entry name" value="Aldolase_TIM"/>
</dbReference>
<dbReference type="Gene3D" id="3.90.79.10">
    <property type="entry name" value="Nucleoside Triphosphate Pyrophosphohydrolase"/>
    <property type="match status" value="1"/>
</dbReference>
<evidence type="ECO:0000256" key="2">
    <source>
        <dbReference type="ARBA" id="ARBA00005582"/>
    </source>
</evidence>
<evidence type="ECO:0000256" key="14">
    <source>
        <dbReference type="ARBA" id="ARBA00041592"/>
    </source>
</evidence>
<dbReference type="AlphaFoldDB" id="A0A5N4WQ23"/>
<dbReference type="GO" id="GO:0044715">
    <property type="term" value="F:8-oxo-dGDP phosphatase activity"/>
    <property type="evidence" value="ECO:0007669"/>
    <property type="project" value="TreeGrafter"/>
</dbReference>
<dbReference type="InterPro" id="IPR022998">
    <property type="entry name" value="ThiamineP_synth_TenI"/>
</dbReference>
<dbReference type="PROSITE" id="PS51462">
    <property type="entry name" value="NUDIX"/>
    <property type="match status" value="1"/>
</dbReference>
<protein>
    <recommendedName>
        <fullName evidence="13">8-oxo-dGTP diphosphatase</fullName>
        <ecNumber evidence="12">3.6.1.55</ecNumber>
    </recommendedName>
    <alternativeName>
        <fullName evidence="16">7,8-dihydro-8-oxoguanine-triphosphatase</fullName>
    </alternativeName>
    <alternativeName>
        <fullName evidence="15">Mutator protein MutT</fullName>
    </alternativeName>
    <alternativeName>
        <fullName evidence="14">dGTP pyrophosphohydrolase</fullName>
    </alternativeName>
</protein>
<evidence type="ECO:0000256" key="7">
    <source>
        <dbReference type="ARBA" id="ARBA00022801"/>
    </source>
</evidence>
<dbReference type="GO" id="GO:0035539">
    <property type="term" value="F:8-oxo-7,8-dihydrodeoxyguanosine triphosphate pyrophosphatase activity"/>
    <property type="evidence" value="ECO:0007669"/>
    <property type="project" value="UniProtKB-EC"/>
</dbReference>
<dbReference type="PANTHER" id="PTHR47707">
    <property type="entry name" value="8-OXO-DGTP DIPHOSPHATASE"/>
    <property type="match status" value="1"/>
</dbReference>
<evidence type="ECO:0000259" key="17">
    <source>
        <dbReference type="PROSITE" id="PS51462"/>
    </source>
</evidence>
<dbReference type="EMBL" id="VXLD01000002">
    <property type="protein sequence ID" value="KAB1857909.1"/>
    <property type="molecule type" value="Genomic_DNA"/>
</dbReference>
<comment type="caution">
    <text evidence="18">The sequence shown here is derived from an EMBL/GenBank/DDBJ whole genome shotgun (WGS) entry which is preliminary data.</text>
</comment>
<dbReference type="Proteomes" id="UP000325788">
    <property type="component" value="Unassembled WGS sequence"/>
</dbReference>
<dbReference type="SUPFAM" id="SSF51391">
    <property type="entry name" value="Thiamin phosphate synthase"/>
    <property type="match status" value="1"/>
</dbReference>
<evidence type="ECO:0000256" key="16">
    <source>
        <dbReference type="ARBA" id="ARBA00042798"/>
    </source>
</evidence>
<dbReference type="GO" id="GO:0006281">
    <property type="term" value="P:DNA repair"/>
    <property type="evidence" value="ECO:0007669"/>
    <property type="project" value="UniProtKB-KW"/>
</dbReference>
<feature type="domain" description="Nudix hydrolase" evidence="17">
    <location>
        <begin position="4"/>
        <end position="126"/>
    </location>
</feature>
<comment type="cofactor">
    <cofactor evidence="1">
        <name>Mg(2+)</name>
        <dbReference type="ChEBI" id="CHEBI:18420"/>
    </cofactor>
</comment>
<reference evidence="18 19" key="1">
    <citation type="submission" date="2019-09" db="EMBL/GenBank/DDBJ databases">
        <title>Draft genome sequence of Acinetobacter tandoii W4-4-4 isolated from environmental water sample.</title>
        <authorList>
            <person name="Wee S.K."/>
            <person name="Yan B."/>
            <person name="Mustaffa S.B."/>
            <person name="Yap E.P.H."/>
        </authorList>
    </citation>
    <scope>NUCLEOTIDE SEQUENCE [LARGE SCALE GENOMIC DNA]</scope>
    <source>
        <strain evidence="18 19">W4-4-4</strain>
    </source>
</reference>
<dbReference type="PROSITE" id="PS00893">
    <property type="entry name" value="NUDIX_BOX"/>
    <property type="match status" value="1"/>
</dbReference>
<evidence type="ECO:0000313" key="18">
    <source>
        <dbReference type="EMBL" id="KAB1857909.1"/>
    </source>
</evidence>
<dbReference type="GO" id="GO:0044716">
    <property type="term" value="F:8-oxo-GDP phosphatase activity"/>
    <property type="evidence" value="ECO:0007669"/>
    <property type="project" value="TreeGrafter"/>
</dbReference>
<keyword evidence="5" id="KW-0479">Metal-binding</keyword>
<dbReference type="GO" id="GO:0009228">
    <property type="term" value="P:thiamine biosynthetic process"/>
    <property type="evidence" value="ECO:0007669"/>
    <property type="project" value="UniProtKB-KW"/>
</dbReference>
<organism evidence="18 19">
    <name type="scientific">Acinetobacter tandoii</name>
    <dbReference type="NCBI Taxonomy" id="202954"/>
    <lineage>
        <taxon>Bacteria</taxon>
        <taxon>Pseudomonadati</taxon>
        <taxon>Pseudomonadota</taxon>
        <taxon>Gammaproteobacteria</taxon>
        <taxon>Moraxellales</taxon>
        <taxon>Moraxellaceae</taxon>
        <taxon>Acinetobacter</taxon>
    </lineage>
</organism>
<name>A0A5N4WQ23_9GAMM</name>
<keyword evidence="4" id="KW-0235">DNA replication</keyword>
<keyword evidence="8" id="KW-0460">Magnesium</keyword>
<dbReference type="Gene3D" id="3.20.20.70">
    <property type="entry name" value="Aldolase class I"/>
    <property type="match status" value="1"/>
</dbReference>
<dbReference type="InterPro" id="IPR020084">
    <property type="entry name" value="NUDIX_hydrolase_CS"/>
</dbReference>
<evidence type="ECO:0000256" key="13">
    <source>
        <dbReference type="ARBA" id="ARBA00040794"/>
    </source>
</evidence>
<comment type="catalytic activity">
    <reaction evidence="11">
        <text>8-oxo-GTP + H2O = 8-oxo-GMP + diphosphate + H(+)</text>
        <dbReference type="Rhea" id="RHEA:67616"/>
        <dbReference type="ChEBI" id="CHEBI:15377"/>
        <dbReference type="ChEBI" id="CHEBI:15378"/>
        <dbReference type="ChEBI" id="CHEBI:33019"/>
        <dbReference type="ChEBI" id="CHEBI:143553"/>
        <dbReference type="ChEBI" id="CHEBI:145694"/>
    </reaction>
</comment>
<dbReference type="RefSeq" id="WP_151504099.1">
    <property type="nucleotide sequence ID" value="NZ_VXLD01000002.1"/>
</dbReference>
<accession>A0A5N4WQ23</accession>
<proteinExistence type="inferred from homology"/>
<dbReference type="InterPro" id="IPR036206">
    <property type="entry name" value="ThiamineP_synth_sf"/>
</dbReference>
<evidence type="ECO:0000256" key="8">
    <source>
        <dbReference type="ARBA" id="ARBA00022842"/>
    </source>
</evidence>
<evidence type="ECO:0000256" key="5">
    <source>
        <dbReference type="ARBA" id="ARBA00022723"/>
    </source>
</evidence>
<dbReference type="Pfam" id="PF02581">
    <property type="entry name" value="TMP-TENI"/>
    <property type="match status" value="1"/>
</dbReference>
<evidence type="ECO:0000256" key="12">
    <source>
        <dbReference type="ARBA" id="ARBA00038905"/>
    </source>
</evidence>
<keyword evidence="6" id="KW-0227">DNA damage</keyword>
<dbReference type="EC" id="3.6.1.55" evidence="12"/>